<reference evidence="3" key="1">
    <citation type="submission" date="2015-04" db="EMBL/GenBank/DDBJ databases">
        <title>The genome sequence of the plant pathogenic Rhizarian Plasmodiophora brassicae reveals insights in its biotrophic life cycle and the origin of chitin synthesis.</title>
        <authorList>
            <person name="Schwelm A."/>
            <person name="Fogelqvist J."/>
            <person name="Knaust A."/>
            <person name="Julke S."/>
            <person name="Lilja T."/>
            <person name="Dhandapani V."/>
            <person name="Bonilla-Rosso G."/>
            <person name="Karlsson M."/>
            <person name="Shevchenko A."/>
            <person name="Choi S.R."/>
            <person name="Kim H.G."/>
            <person name="Park J.Y."/>
            <person name="Lim Y.P."/>
            <person name="Ludwig-Muller J."/>
            <person name="Dixelius C."/>
        </authorList>
    </citation>
    <scope>NUCLEOTIDE SEQUENCE</scope>
    <source>
        <tissue evidence="3">Potato root galls</tissue>
    </source>
</reference>
<feature type="region of interest" description="Disordered" evidence="1">
    <location>
        <begin position="197"/>
        <end position="224"/>
    </location>
</feature>
<evidence type="ECO:0000259" key="2">
    <source>
        <dbReference type="PROSITE" id="PS50904"/>
    </source>
</evidence>
<organism evidence="3">
    <name type="scientific">Spongospora subterranea</name>
    <dbReference type="NCBI Taxonomy" id="70186"/>
    <lineage>
        <taxon>Eukaryota</taxon>
        <taxon>Sar</taxon>
        <taxon>Rhizaria</taxon>
        <taxon>Endomyxa</taxon>
        <taxon>Phytomyxea</taxon>
        <taxon>Plasmodiophorida</taxon>
        <taxon>Plasmodiophoridae</taxon>
        <taxon>Spongospora</taxon>
    </lineage>
</organism>
<dbReference type="InterPro" id="IPR006797">
    <property type="entry name" value="PRELI/MSF1_dom"/>
</dbReference>
<protein>
    <recommendedName>
        <fullName evidence="2">PRELI/MSF1 domain-containing protein</fullName>
    </recommendedName>
</protein>
<proteinExistence type="predicted"/>
<dbReference type="PROSITE" id="PS50904">
    <property type="entry name" value="PRELI_MSF1"/>
    <property type="match status" value="1"/>
</dbReference>
<evidence type="ECO:0000256" key="1">
    <source>
        <dbReference type="SAM" id="MobiDB-lite"/>
    </source>
</evidence>
<dbReference type="EMBL" id="HACM01010345">
    <property type="protein sequence ID" value="CRZ10787.1"/>
    <property type="molecule type" value="Transcribed_RNA"/>
</dbReference>
<dbReference type="InterPro" id="IPR037365">
    <property type="entry name" value="Slowmo/Ups"/>
</dbReference>
<dbReference type="AlphaFoldDB" id="A0A0H5RAZ9"/>
<evidence type="ECO:0000313" key="3">
    <source>
        <dbReference type="EMBL" id="CRZ10787.1"/>
    </source>
</evidence>
<dbReference type="PANTHER" id="PTHR11158">
    <property type="entry name" value="MSF1/PX19 RELATED"/>
    <property type="match status" value="1"/>
</dbReference>
<name>A0A0H5RAZ9_9EUKA</name>
<sequence>MVRLFENKHTYKHPWTTVSSAFWKKYPNPAYPHVQEIDCFERFLNPKTGDLVTRRLITADTNFPSFLNSLGAPRSAYGIEESTVNSGDKKLVLKSRNLTGSEFVVVEETCTYSQHPDNPDWTVYTQQATITGTAPVFPSRFESHGLSRLQTQAKDGLEVMEKICQNMTAEVELFATEAMSELESLVHDVETGLSHLFRDKKNKQDLKPRPDTKSPAAADERDQS</sequence>
<feature type="domain" description="PRELI/MSF1" evidence="2">
    <location>
        <begin position="2"/>
        <end position="172"/>
    </location>
</feature>
<dbReference type="Pfam" id="PF04707">
    <property type="entry name" value="PRELI"/>
    <property type="match status" value="1"/>
</dbReference>
<dbReference type="GO" id="GO:0005758">
    <property type="term" value="C:mitochondrial intermembrane space"/>
    <property type="evidence" value="ECO:0007669"/>
    <property type="project" value="InterPro"/>
</dbReference>
<accession>A0A0H5RAZ9</accession>